<dbReference type="PROSITE" id="PS50977">
    <property type="entry name" value="HTH_TETR_2"/>
    <property type="match status" value="1"/>
</dbReference>
<dbReference type="Proteomes" id="UP000641514">
    <property type="component" value="Unassembled WGS sequence"/>
</dbReference>
<dbReference type="Pfam" id="PF00440">
    <property type="entry name" value="TetR_N"/>
    <property type="match status" value="1"/>
</dbReference>
<gene>
    <name evidence="6" type="ORF">GCM10011410_24390</name>
</gene>
<dbReference type="Gene3D" id="1.10.357.10">
    <property type="entry name" value="Tetracycline Repressor, domain 2"/>
    <property type="match status" value="1"/>
</dbReference>
<name>A0A916UFM2_9ACTN</name>
<evidence type="ECO:0000256" key="4">
    <source>
        <dbReference type="PROSITE-ProRule" id="PRU00335"/>
    </source>
</evidence>
<protein>
    <submittedName>
        <fullName evidence="6">TetR family transcriptional regulator</fullName>
    </submittedName>
</protein>
<evidence type="ECO:0000256" key="3">
    <source>
        <dbReference type="ARBA" id="ARBA00023163"/>
    </source>
</evidence>
<dbReference type="PANTHER" id="PTHR30055">
    <property type="entry name" value="HTH-TYPE TRANSCRIPTIONAL REGULATOR RUTR"/>
    <property type="match status" value="1"/>
</dbReference>
<feature type="DNA-binding region" description="H-T-H motif" evidence="4">
    <location>
        <begin position="35"/>
        <end position="54"/>
    </location>
</feature>
<reference evidence="6" key="1">
    <citation type="journal article" date="2014" name="Int. J. Syst. Evol. Microbiol.">
        <title>Complete genome sequence of Corynebacterium casei LMG S-19264T (=DSM 44701T), isolated from a smear-ripened cheese.</title>
        <authorList>
            <consortium name="US DOE Joint Genome Institute (JGI-PGF)"/>
            <person name="Walter F."/>
            <person name="Albersmeier A."/>
            <person name="Kalinowski J."/>
            <person name="Ruckert C."/>
        </authorList>
    </citation>
    <scope>NUCLEOTIDE SEQUENCE</scope>
    <source>
        <strain evidence="6">CGMCC 1.15478</strain>
    </source>
</reference>
<comment type="caution">
    <text evidence="6">The sequence shown here is derived from an EMBL/GenBank/DDBJ whole genome shotgun (WGS) entry which is preliminary data.</text>
</comment>
<evidence type="ECO:0000259" key="5">
    <source>
        <dbReference type="PROSITE" id="PS50977"/>
    </source>
</evidence>
<dbReference type="EMBL" id="BMJH01000003">
    <property type="protein sequence ID" value="GGC70644.1"/>
    <property type="molecule type" value="Genomic_DNA"/>
</dbReference>
<keyword evidence="3" id="KW-0804">Transcription</keyword>
<evidence type="ECO:0000313" key="7">
    <source>
        <dbReference type="Proteomes" id="UP000641514"/>
    </source>
</evidence>
<dbReference type="PANTHER" id="PTHR30055:SF226">
    <property type="entry name" value="HTH-TYPE TRANSCRIPTIONAL REGULATOR PKSA"/>
    <property type="match status" value="1"/>
</dbReference>
<dbReference type="Pfam" id="PF21943">
    <property type="entry name" value="TetR_C_46"/>
    <property type="match status" value="1"/>
</dbReference>
<dbReference type="SUPFAM" id="SSF46689">
    <property type="entry name" value="Homeodomain-like"/>
    <property type="match status" value="1"/>
</dbReference>
<evidence type="ECO:0000256" key="1">
    <source>
        <dbReference type="ARBA" id="ARBA00023015"/>
    </source>
</evidence>
<dbReference type="RefSeq" id="WP_188675324.1">
    <property type="nucleotide sequence ID" value="NZ_BMJH01000003.1"/>
</dbReference>
<evidence type="ECO:0000313" key="6">
    <source>
        <dbReference type="EMBL" id="GGC70644.1"/>
    </source>
</evidence>
<evidence type="ECO:0000256" key="2">
    <source>
        <dbReference type="ARBA" id="ARBA00023125"/>
    </source>
</evidence>
<sequence>MPVHKRTRLSPSERRTQLIELGLVLLQKKSIEDISVEDIAAQAGVSKGLLFHYFGSLTEFQAALVSSASEQLVAATEPDLTLAPIDALRAALDNYITFVEQAPNLYISMLRGALSNIPEMVESVNNSRNRIADRILALLPTLGVDDSPIIQFSVRGWIALVEETVVHWLADPSVPRNDILDLLNGSLVGILLGPKLMGDGAIEQLFPEFTKPITERMPHTDADHQDDSKAS</sequence>
<proteinExistence type="predicted"/>
<dbReference type="GO" id="GO:0000976">
    <property type="term" value="F:transcription cis-regulatory region binding"/>
    <property type="evidence" value="ECO:0007669"/>
    <property type="project" value="TreeGrafter"/>
</dbReference>
<keyword evidence="7" id="KW-1185">Reference proteome</keyword>
<dbReference type="InterPro" id="IPR054129">
    <property type="entry name" value="DesT_TetR_C"/>
</dbReference>
<feature type="domain" description="HTH tetR-type" evidence="5">
    <location>
        <begin position="12"/>
        <end position="72"/>
    </location>
</feature>
<dbReference type="InterPro" id="IPR009057">
    <property type="entry name" value="Homeodomain-like_sf"/>
</dbReference>
<keyword evidence="2 4" id="KW-0238">DNA-binding</keyword>
<dbReference type="GO" id="GO:0003700">
    <property type="term" value="F:DNA-binding transcription factor activity"/>
    <property type="evidence" value="ECO:0007669"/>
    <property type="project" value="TreeGrafter"/>
</dbReference>
<reference evidence="6" key="2">
    <citation type="submission" date="2020-09" db="EMBL/GenBank/DDBJ databases">
        <authorList>
            <person name="Sun Q."/>
            <person name="Zhou Y."/>
        </authorList>
    </citation>
    <scope>NUCLEOTIDE SEQUENCE</scope>
    <source>
        <strain evidence="6">CGMCC 1.15478</strain>
    </source>
</reference>
<keyword evidence="1" id="KW-0805">Transcription regulation</keyword>
<dbReference type="SUPFAM" id="SSF48498">
    <property type="entry name" value="Tetracyclin repressor-like, C-terminal domain"/>
    <property type="match status" value="1"/>
</dbReference>
<dbReference type="InterPro" id="IPR001647">
    <property type="entry name" value="HTH_TetR"/>
</dbReference>
<accession>A0A916UFM2</accession>
<dbReference type="InterPro" id="IPR050109">
    <property type="entry name" value="HTH-type_TetR-like_transc_reg"/>
</dbReference>
<dbReference type="AlphaFoldDB" id="A0A916UFM2"/>
<organism evidence="6 7">
    <name type="scientific">Hoyosella rhizosphaerae</name>
    <dbReference type="NCBI Taxonomy" id="1755582"/>
    <lineage>
        <taxon>Bacteria</taxon>
        <taxon>Bacillati</taxon>
        <taxon>Actinomycetota</taxon>
        <taxon>Actinomycetes</taxon>
        <taxon>Mycobacteriales</taxon>
        <taxon>Hoyosellaceae</taxon>
        <taxon>Hoyosella</taxon>
    </lineage>
</organism>
<dbReference type="InterPro" id="IPR036271">
    <property type="entry name" value="Tet_transcr_reg_TetR-rel_C_sf"/>
</dbReference>